<dbReference type="Gene3D" id="1.10.10.880">
    <property type="entry name" value="Anti sigma-E protein RseA, N-terminal domain"/>
    <property type="match status" value="1"/>
</dbReference>
<gene>
    <name evidence="2" type="ORF">EV674_11084</name>
</gene>
<dbReference type="Proteomes" id="UP000295182">
    <property type="component" value="Unassembled WGS sequence"/>
</dbReference>
<reference evidence="2 3" key="1">
    <citation type="submission" date="2019-03" db="EMBL/GenBank/DDBJ databases">
        <title>Genomic Encyclopedia of Type Strains, Phase IV (KMG-IV): sequencing the most valuable type-strain genomes for metagenomic binning, comparative biology and taxonomic classification.</title>
        <authorList>
            <person name="Goeker M."/>
        </authorList>
    </citation>
    <scope>NUCLEOTIDE SEQUENCE [LARGE SCALE GENOMIC DNA]</scope>
    <source>
        <strain evidence="2 3">DSM 1837</strain>
    </source>
</reference>
<evidence type="ECO:0000313" key="2">
    <source>
        <dbReference type="EMBL" id="TCP17989.1"/>
    </source>
</evidence>
<sequence>MADATGVGSTGEIMMENLNQKEMLSALADGQLSGNALTQALEFSSQDEGRETWQLYQLVGDVLRSPELARPVDNGDFLARLRTQLAQEAAPVAQATASSPTAPAQPVLTQFTPPPQAANDSVFRWKMVAGLASLAAVATLVWSAVGGLGGPPAGAQMAAVSAPVTASVSVQAPAVSLADNQAPQQVMIRDPRLDELLAAHKQFGGTSALQLPAGFLRNANFEAPKR</sequence>
<name>A0A4R2NA84_9BURK</name>
<dbReference type="CDD" id="cd16328">
    <property type="entry name" value="RseA_N"/>
    <property type="match status" value="1"/>
</dbReference>
<dbReference type="InterPro" id="IPR005572">
    <property type="entry name" value="Anti-sigma_E_RseA_N"/>
</dbReference>
<dbReference type="SUPFAM" id="SSF89069">
    <property type="entry name" value="N-terminal, cytoplasmic domain of anti-sigmaE factor RseA"/>
    <property type="match status" value="1"/>
</dbReference>
<organism evidence="2 3">
    <name type="scientific">Simplicispira metamorpha</name>
    <dbReference type="NCBI Taxonomy" id="80881"/>
    <lineage>
        <taxon>Bacteria</taxon>
        <taxon>Pseudomonadati</taxon>
        <taxon>Pseudomonadota</taxon>
        <taxon>Betaproteobacteria</taxon>
        <taxon>Burkholderiales</taxon>
        <taxon>Comamonadaceae</taxon>
        <taxon>Simplicispira</taxon>
    </lineage>
</organism>
<dbReference type="GO" id="GO:0016989">
    <property type="term" value="F:sigma factor antagonist activity"/>
    <property type="evidence" value="ECO:0007669"/>
    <property type="project" value="InterPro"/>
</dbReference>
<evidence type="ECO:0000313" key="3">
    <source>
        <dbReference type="Proteomes" id="UP000295182"/>
    </source>
</evidence>
<evidence type="ECO:0000259" key="1">
    <source>
        <dbReference type="Pfam" id="PF03872"/>
    </source>
</evidence>
<comment type="caution">
    <text evidence="2">The sequence shown here is derived from an EMBL/GenBank/DDBJ whole genome shotgun (WGS) entry which is preliminary data.</text>
</comment>
<dbReference type="InterPro" id="IPR036147">
    <property type="entry name" value="Anti-sigma_E_RseA_N_sf"/>
</dbReference>
<accession>A0A4R2NA84</accession>
<dbReference type="Pfam" id="PF03872">
    <property type="entry name" value="RseA_N"/>
    <property type="match status" value="1"/>
</dbReference>
<dbReference type="PANTHER" id="PTHR38104">
    <property type="match status" value="1"/>
</dbReference>
<dbReference type="PANTHER" id="PTHR38104:SF1">
    <property type="entry name" value="ANTI-SIGMA-E FACTOR RSEA"/>
    <property type="match status" value="1"/>
</dbReference>
<dbReference type="EMBL" id="SLXH01000010">
    <property type="protein sequence ID" value="TCP17989.1"/>
    <property type="molecule type" value="Genomic_DNA"/>
</dbReference>
<feature type="domain" description="Anti sigma-E protein RseA N-terminal" evidence="1">
    <location>
        <begin position="20"/>
        <end position="102"/>
    </location>
</feature>
<dbReference type="AlphaFoldDB" id="A0A4R2NA84"/>
<dbReference type="InterPro" id="IPR052383">
    <property type="entry name" value="Anti-sigma-E_RseA-like"/>
</dbReference>
<protein>
    <submittedName>
        <fullName evidence="2">RseA-like anti sigma(E) protein</fullName>
    </submittedName>
</protein>
<proteinExistence type="predicted"/>
<dbReference type="RefSeq" id="WP_241525001.1">
    <property type="nucleotide sequence ID" value="NZ_QXNC01000031.1"/>
</dbReference>
<keyword evidence="3" id="KW-1185">Reference proteome</keyword>